<dbReference type="KEGG" id="php:PhaeoP97_01423"/>
<keyword evidence="3" id="KW-1185">Reference proteome</keyword>
<sequence>MSSLYITNTGFGLFLRLNWDRAMSVATILGALAAGAWIGSL</sequence>
<evidence type="ECO:0000313" key="2">
    <source>
        <dbReference type="EMBL" id="APG46844.1"/>
    </source>
</evidence>
<name>A0A1L3I3Y5_9RHOB</name>
<dbReference type="Proteomes" id="UP000183859">
    <property type="component" value="Chromosome"/>
</dbReference>
<dbReference type="EMBL" id="CP016364">
    <property type="protein sequence ID" value="APG46844.1"/>
    <property type="molecule type" value="Genomic_DNA"/>
</dbReference>
<reference evidence="3" key="1">
    <citation type="submission" date="2016-07" db="EMBL/GenBank/DDBJ databases">
        <title>Phaeobacter portensis sp. nov., a tropodithietic acid producing bacterium isolated from a German harbor.</title>
        <authorList>
            <person name="Freese H.M."/>
            <person name="Bunk B."/>
            <person name="Breider S."/>
            <person name="Brinkhoff T."/>
        </authorList>
    </citation>
    <scope>NUCLEOTIDE SEQUENCE [LARGE SCALE GENOMIC DNA]</scope>
    <source>
        <strain evidence="3">P97</strain>
    </source>
</reference>
<evidence type="ECO:0000256" key="1">
    <source>
        <dbReference type="SAM" id="Phobius"/>
    </source>
</evidence>
<keyword evidence="1" id="KW-0472">Membrane</keyword>
<keyword evidence="1" id="KW-0812">Transmembrane</keyword>
<protein>
    <submittedName>
        <fullName evidence="2">Uncharacterized protein</fullName>
    </submittedName>
</protein>
<keyword evidence="1" id="KW-1133">Transmembrane helix</keyword>
<dbReference type="AlphaFoldDB" id="A0A1L3I3Y5"/>
<accession>A0A1L3I3Y5</accession>
<evidence type="ECO:0000313" key="3">
    <source>
        <dbReference type="Proteomes" id="UP000183859"/>
    </source>
</evidence>
<dbReference type="STRING" id="1844006.PhaeoP97_01423"/>
<feature type="transmembrane region" description="Helical" evidence="1">
    <location>
        <begin position="21"/>
        <end position="39"/>
    </location>
</feature>
<dbReference type="RefSeq" id="WP_257786529.1">
    <property type="nucleotide sequence ID" value="NZ_CP016364.1"/>
</dbReference>
<proteinExistence type="predicted"/>
<gene>
    <name evidence="2" type="ORF">PhaeoP97_01423</name>
</gene>
<organism evidence="2 3">
    <name type="scientific">Phaeobacter porticola</name>
    <dbReference type="NCBI Taxonomy" id="1844006"/>
    <lineage>
        <taxon>Bacteria</taxon>
        <taxon>Pseudomonadati</taxon>
        <taxon>Pseudomonadota</taxon>
        <taxon>Alphaproteobacteria</taxon>
        <taxon>Rhodobacterales</taxon>
        <taxon>Roseobacteraceae</taxon>
        <taxon>Phaeobacter</taxon>
    </lineage>
</organism>